<proteinExistence type="predicted"/>
<dbReference type="PANTHER" id="PTHR31973">
    <property type="entry name" value="POLYPROTEIN, PUTATIVE-RELATED"/>
    <property type="match status" value="1"/>
</dbReference>
<sequence>MSENKDIWEWFLALLKEDLNIIWDDAYTFISDKQKGLLLAFEKVLPAVENKFYVRHLHGNMKTAGFKGLGYKKALWKTTKTTTISQFQKAIQDIADLDVRSVQWLQDKPASCILEAREKPILTMLEWIREYVMIRLQQLRDRLRGQNTKGCKWKKFAIEFPVGDVFEQAAETEQHVTTPVQQDENMKKPVKIAIFKDVDQAPVVVQTMHFHDANPKHIYPTSVSPPGFMHTRVNIRAPSPMVGRAPDFVSRPTTGPSVPYPNGDIII</sequence>
<protein>
    <submittedName>
        <fullName evidence="1">Uncharacterized protein</fullName>
    </submittedName>
</protein>
<organism evidence="1">
    <name type="scientific">Sesamum radiatum</name>
    <name type="common">Black benniseed</name>
    <dbReference type="NCBI Taxonomy" id="300843"/>
    <lineage>
        <taxon>Eukaryota</taxon>
        <taxon>Viridiplantae</taxon>
        <taxon>Streptophyta</taxon>
        <taxon>Embryophyta</taxon>
        <taxon>Tracheophyta</taxon>
        <taxon>Spermatophyta</taxon>
        <taxon>Magnoliopsida</taxon>
        <taxon>eudicotyledons</taxon>
        <taxon>Gunneridae</taxon>
        <taxon>Pentapetalae</taxon>
        <taxon>asterids</taxon>
        <taxon>lamiids</taxon>
        <taxon>Lamiales</taxon>
        <taxon>Pedaliaceae</taxon>
        <taxon>Sesamum</taxon>
    </lineage>
</organism>
<name>A0AAW2VYP7_SESRA</name>
<evidence type="ECO:0000313" key="1">
    <source>
        <dbReference type="EMBL" id="KAL0434697.1"/>
    </source>
</evidence>
<comment type="caution">
    <text evidence="1">The sequence shown here is derived from an EMBL/GenBank/DDBJ whole genome shotgun (WGS) entry which is preliminary data.</text>
</comment>
<dbReference type="AlphaFoldDB" id="A0AAW2VYP7"/>
<accession>A0AAW2VYP7</accession>
<gene>
    <name evidence="1" type="ORF">Sradi_0177600</name>
</gene>
<reference evidence="1" key="1">
    <citation type="submission" date="2020-06" db="EMBL/GenBank/DDBJ databases">
        <authorList>
            <person name="Li T."/>
            <person name="Hu X."/>
            <person name="Zhang T."/>
            <person name="Song X."/>
            <person name="Zhang H."/>
            <person name="Dai N."/>
            <person name="Sheng W."/>
            <person name="Hou X."/>
            <person name="Wei L."/>
        </authorList>
    </citation>
    <scope>NUCLEOTIDE SEQUENCE</scope>
    <source>
        <strain evidence="1">G02</strain>
        <tissue evidence="1">Leaf</tissue>
    </source>
</reference>
<dbReference type="PANTHER" id="PTHR31973:SF191">
    <property type="entry name" value="OS05G0489400 PROTEIN"/>
    <property type="match status" value="1"/>
</dbReference>
<reference evidence="1" key="2">
    <citation type="journal article" date="2024" name="Plant">
        <title>Genomic evolution and insights into agronomic trait innovations of Sesamum species.</title>
        <authorList>
            <person name="Miao H."/>
            <person name="Wang L."/>
            <person name="Qu L."/>
            <person name="Liu H."/>
            <person name="Sun Y."/>
            <person name="Le M."/>
            <person name="Wang Q."/>
            <person name="Wei S."/>
            <person name="Zheng Y."/>
            <person name="Lin W."/>
            <person name="Duan Y."/>
            <person name="Cao H."/>
            <person name="Xiong S."/>
            <person name="Wang X."/>
            <person name="Wei L."/>
            <person name="Li C."/>
            <person name="Ma Q."/>
            <person name="Ju M."/>
            <person name="Zhao R."/>
            <person name="Li G."/>
            <person name="Mu C."/>
            <person name="Tian Q."/>
            <person name="Mei H."/>
            <person name="Zhang T."/>
            <person name="Gao T."/>
            <person name="Zhang H."/>
        </authorList>
    </citation>
    <scope>NUCLEOTIDE SEQUENCE</scope>
    <source>
        <strain evidence="1">G02</strain>
    </source>
</reference>
<dbReference type="EMBL" id="JACGWJ010000002">
    <property type="protein sequence ID" value="KAL0434697.1"/>
    <property type="molecule type" value="Genomic_DNA"/>
</dbReference>